<reference evidence="2" key="1">
    <citation type="submission" date="2021-02" db="EMBL/GenBank/DDBJ databases">
        <authorList>
            <person name="Nowell W R."/>
        </authorList>
    </citation>
    <scope>NUCLEOTIDE SEQUENCE</scope>
</reference>
<keyword evidence="3" id="KW-1185">Reference proteome</keyword>
<evidence type="ECO:0000313" key="2">
    <source>
        <dbReference type="EMBL" id="CAF4975993.1"/>
    </source>
</evidence>
<dbReference type="Proteomes" id="UP000663873">
    <property type="component" value="Unassembled WGS sequence"/>
</dbReference>
<organism evidence="2 3">
    <name type="scientific">Rotaria socialis</name>
    <dbReference type="NCBI Taxonomy" id="392032"/>
    <lineage>
        <taxon>Eukaryota</taxon>
        <taxon>Metazoa</taxon>
        <taxon>Spiralia</taxon>
        <taxon>Gnathifera</taxon>
        <taxon>Rotifera</taxon>
        <taxon>Eurotatoria</taxon>
        <taxon>Bdelloidea</taxon>
        <taxon>Philodinida</taxon>
        <taxon>Philodinidae</taxon>
        <taxon>Rotaria</taxon>
    </lineage>
</organism>
<dbReference type="AlphaFoldDB" id="A0A821Z4B6"/>
<proteinExistence type="predicted"/>
<accession>A0A821Z4B6</accession>
<protein>
    <submittedName>
        <fullName evidence="2">Uncharacterized protein</fullName>
    </submittedName>
</protein>
<evidence type="ECO:0000313" key="3">
    <source>
        <dbReference type="Proteomes" id="UP000663873"/>
    </source>
</evidence>
<dbReference type="EMBL" id="CAJOBP010100953">
    <property type="protein sequence ID" value="CAF4975993.1"/>
    <property type="molecule type" value="Genomic_DNA"/>
</dbReference>
<comment type="caution">
    <text evidence="2">The sequence shown here is derived from an EMBL/GenBank/DDBJ whole genome shotgun (WGS) entry which is preliminary data.</text>
</comment>
<evidence type="ECO:0000256" key="1">
    <source>
        <dbReference type="SAM" id="MobiDB-lite"/>
    </source>
</evidence>
<gene>
    <name evidence="2" type="ORF">UJA718_LOCUS49037</name>
</gene>
<sequence>MSNKEIKNPKRKLKSDDDQDDEKWSKLSREQIIQRCQQLEKHVDQLRNTI</sequence>
<feature type="region of interest" description="Disordered" evidence="1">
    <location>
        <begin position="1"/>
        <end position="26"/>
    </location>
</feature>
<name>A0A821Z4B6_9BILA</name>
<feature type="non-terminal residue" evidence="2">
    <location>
        <position position="50"/>
    </location>
</feature>